<dbReference type="SUPFAM" id="SSF88723">
    <property type="entry name" value="PIN domain-like"/>
    <property type="match status" value="1"/>
</dbReference>
<dbReference type="InterPro" id="IPR029060">
    <property type="entry name" value="PIN-like_dom_sf"/>
</dbReference>
<dbReference type="PANTHER" id="PTHR30473">
    <property type="entry name" value="PROTEIN PHOH"/>
    <property type="match status" value="1"/>
</dbReference>
<feature type="domain" description="PIN" evidence="5">
    <location>
        <begin position="10"/>
        <end position="151"/>
    </location>
</feature>
<dbReference type="SMART" id="SM00670">
    <property type="entry name" value="PINc"/>
    <property type="match status" value="1"/>
</dbReference>
<keyword evidence="3" id="KW-0067">ATP-binding</keyword>
<proteinExistence type="inferred from homology"/>
<accession>A0ABW4YB40</accession>
<name>A0ABW4YB40_9GAMM</name>
<keyword evidence="7" id="KW-1185">Reference proteome</keyword>
<dbReference type="PANTHER" id="PTHR30473:SF2">
    <property type="entry name" value="PIN DOMAIN-CONTAINING PROTEIN"/>
    <property type="match status" value="1"/>
</dbReference>
<dbReference type="InterPro" id="IPR002716">
    <property type="entry name" value="PIN_dom"/>
</dbReference>
<evidence type="ECO:0000313" key="6">
    <source>
        <dbReference type="EMBL" id="MFD2113075.1"/>
    </source>
</evidence>
<dbReference type="InterPro" id="IPR051451">
    <property type="entry name" value="PhoH2-like"/>
</dbReference>
<sequence>MIKRENDKPCLFILDTNVLMHDPTALFRFQEHDIFLPMMVLEELDHGKKGMSEVARNVRQVSRFLDQLMIDADKQEIDAGLELMQSGTSGGVASPATGRLFFQTEPLDLKLPNSLPGSTPDNNILGTAQALRELRTDRQVIIVSKDINLRIKAAVLGIPAEDYSNDQVLDDADLLYTGLEILPEDFWERHEKNLDAWKEEGRTFYRVTGPDVADWYSAQCLALSEDASFEAMVHEKRSDTEAVIELIEDYRLPRHNVWGITARNREQNFALNMLMNPELDFVTLLGSAGTGKTLLALAAGLAQVLDRGLYREIIMTRVTVPVGEDIGFLPGTEEEKMTPWMGALMDNLEVLTQPEGGEWGRAATNDLIRNRIRISSLNFMRGRTFLNKYIILDEAQNLTAKQMKTLITRAGPGTKFVCLGNISQIDTPYLTETTSGLTYVVDRFKNWPHSGHITLMRGERSRLADFASQEL</sequence>
<organism evidence="6 7">
    <name type="scientific">Thiorhodococcus fuscus</name>
    <dbReference type="NCBI Taxonomy" id="527200"/>
    <lineage>
        <taxon>Bacteria</taxon>
        <taxon>Pseudomonadati</taxon>
        <taxon>Pseudomonadota</taxon>
        <taxon>Gammaproteobacteria</taxon>
        <taxon>Chromatiales</taxon>
        <taxon>Chromatiaceae</taxon>
        <taxon>Thiorhodococcus</taxon>
    </lineage>
</organism>
<keyword evidence="2" id="KW-0547">Nucleotide-binding</keyword>
<dbReference type="Proteomes" id="UP001597337">
    <property type="component" value="Unassembled WGS sequence"/>
</dbReference>
<dbReference type="EMBL" id="JBHUHX010000040">
    <property type="protein sequence ID" value="MFD2113075.1"/>
    <property type="molecule type" value="Genomic_DNA"/>
</dbReference>
<evidence type="ECO:0000256" key="1">
    <source>
        <dbReference type="ARBA" id="ARBA00010393"/>
    </source>
</evidence>
<evidence type="ECO:0000256" key="4">
    <source>
        <dbReference type="ARBA" id="ARBA00046345"/>
    </source>
</evidence>
<protein>
    <submittedName>
        <fullName evidence="6">PhoH family protein</fullName>
    </submittedName>
</protein>
<dbReference type="Gene3D" id="3.40.50.1010">
    <property type="entry name" value="5'-nuclease"/>
    <property type="match status" value="1"/>
</dbReference>
<evidence type="ECO:0000259" key="5">
    <source>
        <dbReference type="SMART" id="SM00670"/>
    </source>
</evidence>
<dbReference type="SUPFAM" id="SSF52540">
    <property type="entry name" value="P-loop containing nucleoside triphosphate hydrolases"/>
    <property type="match status" value="1"/>
</dbReference>
<dbReference type="CDD" id="cd09883">
    <property type="entry name" value="PIN_VapC_PhoHL-ATPase"/>
    <property type="match status" value="1"/>
</dbReference>
<dbReference type="Pfam" id="PF02562">
    <property type="entry name" value="PhoH"/>
    <property type="match status" value="1"/>
</dbReference>
<dbReference type="RefSeq" id="WP_386027748.1">
    <property type="nucleotide sequence ID" value="NZ_JBHUHX010000040.1"/>
</dbReference>
<gene>
    <name evidence="6" type="ORF">ACFSJC_14585</name>
</gene>
<comment type="similarity">
    <text evidence="1">Belongs to the PhoH family.</text>
</comment>
<comment type="similarity">
    <text evidence="4">In the N-terminal section; belongs to the PINc/VapC protein family.</text>
</comment>
<dbReference type="InterPro" id="IPR003714">
    <property type="entry name" value="PhoH"/>
</dbReference>
<dbReference type="Gene3D" id="3.40.50.300">
    <property type="entry name" value="P-loop containing nucleotide triphosphate hydrolases"/>
    <property type="match status" value="1"/>
</dbReference>
<dbReference type="InterPro" id="IPR027417">
    <property type="entry name" value="P-loop_NTPase"/>
</dbReference>
<evidence type="ECO:0000256" key="2">
    <source>
        <dbReference type="ARBA" id="ARBA00022741"/>
    </source>
</evidence>
<dbReference type="Pfam" id="PF13638">
    <property type="entry name" value="PIN_4"/>
    <property type="match status" value="1"/>
</dbReference>
<evidence type="ECO:0000256" key="3">
    <source>
        <dbReference type="ARBA" id="ARBA00022840"/>
    </source>
</evidence>
<reference evidence="7" key="1">
    <citation type="journal article" date="2019" name="Int. J. Syst. Evol. Microbiol.">
        <title>The Global Catalogue of Microorganisms (GCM) 10K type strain sequencing project: providing services to taxonomists for standard genome sequencing and annotation.</title>
        <authorList>
            <consortium name="The Broad Institute Genomics Platform"/>
            <consortium name="The Broad Institute Genome Sequencing Center for Infectious Disease"/>
            <person name="Wu L."/>
            <person name="Ma J."/>
        </authorList>
    </citation>
    <scope>NUCLEOTIDE SEQUENCE [LARGE SCALE GENOMIC DNA]</scope>
    <source>
        <strain evidence="7">KACC 12597</strain>
    </source>
</reference>
<comment type="caution">
    <text evidence="6">The sequence shown here is derived from an EMBL/GenBank/DDBJ whole genome shotgun (WGS) entry which is preliminary data.</text>
</comment>
<evidence type="ECO:0000313" key="7">
    <source>
        <dbReference type="Proteomes" id="UP001597337"/>
    </source>
</evidence>